<evidence type="ECO:0000313" key="3">
    <source>
        <dbReference type="Proteomes" id="UP001595764"/>
    </source>
</evidence>
<gene>
    <name evidence="2" type="ORF">ACFORO_28195</name>
</gene>
<dbReference type="Proteomes" id="UP001595764">
    <property type="component" value="Unassembled WGS sequence"/>
</dbReference>
<name>A0ABV7QPA5_9PSEU</name>
<sequence>MEHLSQPGGHAARDEGTTPLGAAPSSRSFQRPMAMPSYTSHATNRTPS</sequence>
<reference evidence="3" key="1">
    <citation type="journal article" date="2019" name="Int. J. Syst. Evol. Microbiol.">
        <title>The Global Catalogue of Microorganisms (GCM) 10K type strain sequencing project: providing services to taxonomists for standard genome sequencing and annotation.</title>
        <authorList>
            <consortium name="The Broad Institute Genomics Platform"/>
            <consortium name="The Broad Institute Genome Sequencing Center for Infectious Disease"/>
            <person name="Wu L."/>
            <person name="Ma J."/>
        </authorList>
    </citation>
    <scope>NUCLEOTIDE SEQUENCE [LARGE SCALE GENOMIC DNA]</scope>
    <source>
        <strain evidence="3">CGMCC 4.7682</strain>
    </source>
</reference>
<organism evidence="2 3">
    <name type="scientific">Amycolatopsis halotolerans</name>
    <dbReference type="NCBI Taxonomy" id="330083"/>
    <lineage>
        <taxon>Bacteria</taxon>
        <taxon>Bacillati</taxon>
        <taxon>Actinomycetota</taxon>
        <taxon>Actinomycetes</taxon>
        <taxon>Pseudonocardiales</taxon>
        <taxon>Pseudonocardiaceae</taxon>
        <taxon>Amycolatopsis</taxon>
    </lineage>
</organism>
<proteinExistence type="predicted"/>
<feature type="compositionally biased region" description="Polar residues" evidence="1">
    <location>
        <begin position="37"/>
        <end position="48"/>
    </location>
</feature>
<dbReference type="RefSeq" id="WP_377896661.1">
    <property type="nucleotide sequence ID" value="NZ_JBHRWI010000033.1"/>
</dbReference>
<protein>
    <submittedName>
        <fullName evidence="2">Uncharacterized protein</fullName>
    </submittedName>
</protein>
<accession>A0ABV7QPA5</accession>
<evidence type="ECO:0000313" key="2">
    <source>
        <dbReference type="EMBL" id="MFC3514078.1"/>
    </source>
</evidence>
<keyword evidence="3" id="KW-1185">Reference proteome</keyword>
<feature type="region of interest" description="Disordered" evidence="1">
    <location>
        <begin position="1"/>
        <end position="48"/>
    </location>
</feature>
<dbReference type="EMBL" id="JBHRWI010000033">
    <property type="protein sequence ID" value="MFC3514078.1"/>
    <property type="molecule type" value="Genomic_DNA"/>
</dbReference>
<evidence type="ECO:0000256" key="1">
    <source>
        <dbReference type="SAM" id="MobiDB-lite"/>
    </source>
</evidence>
<comment type="caution">
    <text evidence="2">The sequence shown here is derived from an EMBL/GenBank/DDBJ whole genome shotgun (WGS) entry which is preliminary data.</text>
</comment>